<dbReference type="EMBL" id="DF238721">
    <property type="protein sequence ID" value="GAQ93660.1"/>
    <property type="molecule type" value="Genomic_DNA"/>
</dbReference>
<sequence length="297" mass="33922">MGLLLFFRAGREAIDPPYPRDSSLRLKKRCWVFGIDTLGDDEGQEAPQEGLPPELYEVVAQEYASRHFAISPADAHPYACTVCDATFSQAQHLQVHQRTHTGERPYACTECKDDFAQSTHLRTHTYYYHTTEGKQKRKREEVRIAKLLEGSSIDFKREHYVNFGCLQGTFARADFVIIQNGKVVVLEVDEYQHESYGVACDVARMAKIYEAWLLEGNGLPVRFLRYNPNAYHVDGKKQKVKRAAREERLLEAIREASEADGDGMQVRYMYYDVVSGKPAIMQDPAFTISDCCVEAIY</sequence>
<dbReference type="Gene3D" id="3.30.160.60">
    <property type="entry name" value="Classic Zinc Finger"/>
    <property type="match status" value="2"/>
</dbReference>
<feature type="domain" description="C2H2-type" evidence="8">
    <location>
        <begin position="78"/>
        <end position="105"/>
    </location>
</feature>
<dbReference type="PANTHER" id="PTHR24394:SF29">
    <property type="entry name" value="MYONEURIN"/>
    <property type="match status" value="1"/>
</dbReference>
<dbReference type="GO" id="GO:0005634">
    <property type="term" value="C:nucleus"/>
    <property type="evidence" value="ECO:0007669"/>
    <property type="project" value="UniProtKB-SubCell"/>
</dbReference>
<dbReference type="Proteomes" id="UP000054558">
    <property type="component" value="Unassembled WGS sequence"/>
</dbReference>
<evidence type="ECO:0000256" key="2">
    <source>
        <dbReference type="ARBA" id="ARBA00022723"/>
    </source>
</evidence>
<dbReference type="FunFam" id="3.30.160.60:FF:001498">
    <property type="entry name" value="Zinc finger protein 404"/>
    <property type="match status" value="1"/>
</dbReference>
<keyword evidence="3" id="KW-0677">Repeat</keyword>
<keyword evidence="4 7" id="KW-0863">Zinc-finger</keyword>
<dbReference type="OrthoDB" id="8117402at2759"/>
<evidence type="ECO:0000256" key="4">
    <source>
        <dbReference type="ARBA" id="ARBA00022771"/>
    </source>
</evidence>
<dbReference type="SUPFAM" id="SSF57667">
    <property type="entry name" value="beta-beta-alpha zinc fingers"/>
    <property type="match status" value="1"/>
</dbReference>
<evidence type="ECO:0000259" key="8">
    <source>
        <dbReference type="PROSITE" id="PS50157"/>
    </source>
</evidence>
<evidence type="ECO:0000256" key="3">
    <source>
        <dbReference type="ARBA" id="ARBA00022737"/>
    </source>
</evidence>
<dbReference type="PROSITE" id="PS50157">
    <property type="entry name" value="ZINC_FINGER_C2H2_2"/>
    <property type="match status" value="2"/>
</dbReference>
<accession>A0A1Y1IS06</accession>
<keyword evidence="2" id="KW-0479">Metal-binding</keyword>
<keyword evidence="5" id="KW-0862">Zinc</keyword>
<organism evidence="9 10">
    <name type="scientific">Klebsormidium nitens</name>
    <name type="common">Green alga</name>
    <name type="synonym">Ulothrix nitens</name>
    <dbReference type="NCBI Taxonomy" id="105231"/>
    <lineage>
        <taxon>Eukaryota</taxon>
        <taxon>Viridiplantae</taxon>
        <taxon>Streptophyta</taxon>
        <taxon>Klebsormidiophyceae</taxon>
        <taxon>Klebsormidiales</taxon>
        <taxon>Klebsormidiaceae</taxon>
        <taxon>Klebsormidium</taxon>
    </lineage>
</organism>
<keyword evidence="10" id="KW-1185">Reference proteome</keyword>
<dbReference type="FunFam" id="3.30.160.60:FF:001049">
    <property type="entry name" value="zinc finger protein 319"/>
    <property type="match status" value="1"/>
</dbReference>
<evidence type="ECO:0000256" key="6">
    <source>
        <dbReference type="ARBA" id="ARBA00023242"/>
    </source>
</evidence>
<evidence type="ECO:0000256" key="7">
    <source>
        <dbReference type="PROSITE-ProRule" id="PRU00042"/>
    </source>
</evidence>
<name>A0A1Y1IS06_KLENI</name>
<gene>
    <name evidence="9" type="ORF">KFL_017720020</name>
</gene>
<keyword evidence="6" id="KW-0539">Nucleus</keyword>
<dbReference type="PANTHER" id="PTHR24394">
    <property type="entry name" value="ZINC FINGER PROTEIN"/>
    <property type="match status" value="1"/>
</dbReference>
<comment type="subcellular location">
    <subcellularLocation>
        <location evidence="1">Nucleus</location>
    </subcellularLocation>
</comment>
<dbReference type="InterPro" id="IPR036236">
    <property type="entry name" value="Znf_C2H2_sf"/>
</dbReference>
<protein>
    <submittedName>
        <fullName evidence="9">Zinc finger-containing protein</fullName>
    </submittedName>
</protein>
<evidence type="ECO:0000256" key="1">
    <source>
        <dbReference type="ARBA" id="ARBA00004123"/>
    </source>
</evidence>
<proteinExistence type="predicted"/>
<dbReference type="GO" id="GO:0008270">
    <property type="term" value="F:zinc ion binding"/>
    <property type="evidence" value="ECO:0007669"/>
    <property type="project" value="UniProtKB-KW"/>
</dbReference>
<dbReference type="SMART" id="SM00355">
    <property type="entry name" value="ZnF_C2H2"/>
    <property type="match status" value="2"/>
</dbReference>
<evidence type="ECO:0000256" key="5">
    <source>
        <dbReference type="ARBA" id="ARBA00022833"/>
    </source>
</evidence>
<dbReference type="STRING" id="105231.A0A1Y1IS06"/>
<reference evidence="9 10" key="1">
    <citation type="journal article" date="2014" name="Nat. Commun.">
        <title>Klebsormidium flaccidum genome reveals primary factors for plant terrestrial adaptation.</title>
        <authorList>
            <person name="Hori K."/>
            <person name="Maruyama F."/>
            <person name="Fujisawa T."/>
            <person name="Togashi T."/>
            <person name="Yamamoto N."/>
            <person name="Seo M."/>
            <person name="Sato S."/>
            <person name="Yamada T."/>
            <person name="Mori H."/>
            <person name="Tajima N."/>
            <person name="Moriyama T."/>
            <person name="Ikeuchi M."/>
            <person name="Watanabe M."/>
            <person name="Wada H."/>
            <person name="Kobayashi K."/>
            <person name="Saito M."/>
            <person name="Masuda T."/>
            <person name="Sasaki-Sekimoto Y."/>
            <person name="Mashiguchi K."/>
            <person name="Awai K."/>
            <person name="Shimojima M."/>
            <person name="Masuda S."/>
            <person name="Iwai M."/>
            <person name="Nobusawa T."/>
            <person name="Narise T."/>
            <person name="Kondo S."/>
            <person name="Saito H."/>
            <person name="Sato R."/>
            <person name="Murakawa M."/>
            <person name="Ihara Y."/>
            <person name="Oshima-Yamada Y."/>
            <person name="Ohtaka K."/>
            <person name="Satoh M."/>
            <person name="Sonobe K."/>
            <person name="Ishii M."/>
            <person name="Ohtani R."/>
            <person name="Kanamori-Sato M."/>
            <person name="Honoki R."/>
            <person name="Miyazaki D."/>
            <person name="Mochizuki H."/>
            <person name="Umetsu J."/>
            <person name="Higashi K."/>
            <person name="Shibata D."/>
            <person name="Kamiya Y."/>
            <person name="Sato N."/>
            <person name="Nakamura Y."/>
            <person name="Tabata S."/>
            <person name="Ida S."/>
            <person name="Kurokawa K."/>
            <person name="Ohta H."/>
        </authorList>
    </citation>
    <scope>NUCLEOTIDE SEQUENCE [LARGE SCALE GENOMIC DNA]</scope>
    <source>
        <strain evidence="9 10">NIES-2285</strain>
    </source>
</reference>
<dbReference type="PROSITE" id="PS00028">
    <property type="entry name" value="ZINC_FINGER_C2H2_1"/>
    <property type="match status" value="2"/>
</dbReference>
<evidence type="ECO:0000313" key="9">
    <source>
        <dbReference type="EMBL" id="GAQ93660.1"/>
    </source>
</evidence>
<dbReference type="Pfam" id="PF00096">
    <property type="entry name" value="zf-C2H2"/>
    <property type="match status" value="1"/>
</dbReference>
<evidence type="ECO:0000313" key="10">
    <source>
        <dbReference type="Proteomes" id="UP000054558"/>
    </source>
</evidence>
<dbReference type="InterPro" id="IPR013087">
    <property type="entry name" value="Znf_C2H2_type"/>
</dbReference>
<feature type="domain" description="C2H2-type" evidence="8">
    <location>
        <begin position="106"/>
        <end position="134"/>
    </location>
</feature>
<dbReference type="AlphaFoldDB" id="A0A1Y1IS06"/>